<feature type="region of interest" description="Disordered" evidence="1">
    <location>
        <begin position="151"/>
        <end position="172"/>
    </location>
</feature>
<accession>A0A6A7C7C2</accession>
<feature type="compositionally biased region" description="Polar residues" evidence="1">
    <location>
        <begin position="1"/>
        <end position="20"/>
    </location>
</feature>
<feature type="region of interest" description="Disordered" evidence="1">
    <location>
        <begin position="1"/>
        <end position="51"/>
    </location>
</feature>
<feature type="compositionally biased region" description="Basic and acidic residues" evidence="1">
    <location>
        <begin position="154"/>
        <end position="164"/>
    </location>
</feature>
<reference evidence="2" key="1">
    <citation type="journal article" date="2020" name="Stud. Mycol.">
        <title>101 Dothideomycetes genomes: a test case for predicting lifestyles and emergence of pathogens.</title>
        <authorList>
            <person name="Haridas S."/>
            <person name="Albert R."/>
            <person name="Binder M."/>
            <person name="Bloem J."/>
            <person name="Labutti K."/>
            <person name="Salamov A."/>
            <person name="Andreopoulos B."/>
            <person name="Baker S."/>
            <person name="Barry K."/>
            <person name="Bills G."/>
            <person name="Bluhm B."/>
            <person name="Cannon C."/>
            <person name="Castanera R."/>
            <person name="Culley D."/>
            <person name="Daum C."/>
            <person name="Ezra D."/>
            <person name="Gonzalez J."/>
            <person name="Henrissat B."/>
            <person name="Kuo A."/>
            <person name="Liang C."/>
            <person name="Lipzen A."/>
            <person name="Lutzoni F."/>
            <person name="Magnuson J."/>
            <person name="Mondo S."/>
            <person name="Nolan M."/>
            <person name="Ohm R."/>
            <person name="Pangilinan J."/>
            <person name="Park H.-J."/>
            <person name="Ramirez L."/>
            <person name="Alfaro M."/>
            <person name="Sun H."/>
            <person name="Tritt A."/>
            <person name="Yoshinaga Y."/>
            <person name="Zwiers L.-H."/>
            <person name="Turgeon B."/>
            <person name="Goodwin S."/>
            <person name="Spatafora J."/>
            <person name="Crous P."/>
            <person name="Grigoriev I."/>
        </authorList>
    </citation>
    <scope>NUCLEOTIDE SEQUENCE</scope>
    <source>
        <strain evidence="2">CBS 480.64</strain>
    </source>
</reference>
<dbReference type="OrthoDB" id="1681166at2759"/>
<organism evidence="2 3">
    <name type="scientific">Piedraia hortae CBS 480.64</name>
    <dbReference type="NCBI Taxonomy" id="1314780"/>
    <lineage>
        <taxon>Eukaryota</taxon>
        <taxon>Fungi</taxon>
        <taxon>Dikarya</taxon>
        <taxon>Ascomycota</taxon>
        <taxon>Pezizomycotina</taxon>
        <taxon>Dothideomycetes</taxon>
        <taxon>Dothideomycetidae</taxon>
        <taxon>Capnodiales</taxon>
        <taxon>Piedraiaceae</taxon>
        <taxon>Piedraia</taxon>
    </lineage>
</organism>
<dbReference type="AlphaFoldDB" id="A0A6A7C7C2"/>
<evidence type="ECO:0000313" key="3">
    <source>
        <dbReference type="Proteomes" id="UP000799421"/>
    </source>
</evidence>
<evidence type="ECO:0000313" key="2">
    <source>
        <dbReference type="EMBL" id="KAF2863330.1"/>
    </source>
</evidence>
<dbReference type="Proteomes" id="UP000799421">
    <property type="component" value="Unassembled WGS sequence"/>
</dbReference>
<feature type="compositionally biased region" description="Low complexity" evidence="1">
    <location>
        <begin position="21"/>
        <end position="41"/>
    </location>
</feature>
<gene>
    <name evidence="2" type="ORF">K470DRAFT_255015</name>
</gene>
<proteinExistence type="predicted"/>
<name>A0A6A7C7C2_9PEZI</name>
<sequence>MSSKQNSDHTTMSATDQSPDQTNMSTNQNTNQNTNQLTTSTKPTSPEPFKPFFTLIRTPSGDDEEESHPKVQYIFSDDDTNLLTESILTSIDPHQPSNIENRSILIDISPTGEVEKCVSLAKEWQVVDTEVRELTPLEGERGRMVTIFGVGMGKEGRDGRDASRRRGTTTGKGRIEGLAKEFGEGVDLLGVILGRG</sequence>
<evidence type="ECO:0000256" key="1">
    <source>
        <dbReference type="SAM" id="MobiDB-lite"/>
    </source>
</evidence>
<protein>
    <submittedName>
        <fullName evidence="2">Uncharacterized protein</fullName>
    </submittedName>
</protein>
<dbReference type="EMBL" id="MU005961">
    <property type="protein sequence ID" value="KAF2863330.1"/>
    <property type="molecule type" value="Genomic_DNA"/>
</dbReference>
<keyword evidence="3" id="KW-1185">Reference proteome</keyword>